<keyword evidence="2" id="KW-1185">Reference proteome</keyword>
<protein>
    <submittedName>
        <fullName evidence="1">Uncharacterized protein</fullName>
    </submittedName>
</protein>
<accession>A0A1H8RA78</accession>
<name>A0A1H8RA78_9SPHI</name>
<evidence type="ECO:0000313" key="1">
    <source>
        <dbReference type="EMBL" id="SEO63272.1"/>
    </source>
</evidence>
<dbReference type="Proteomes" id="UP000198942">
    <property type="component" value="Unassembled WGS sequence"/>
</dbReference>
<evidence type="ECO:0000313" key="2">
    <source>
        <dbReference type="Proteomes" id="UP000198942"/>
    </source>
</evidence>
<dbReference type="AlphaFoldDB" id="A0A1H8RA78"/>
<dbReference type="RefSeq" id="WP_091217206.1">
    <property type="nucleotide sequence ID" value="NZ_FOCL01000010.1"/>
</dbReference>
<reference evidence="2" key="1">
    <citation type="submission" date="2016-10" db="EMBL/GenBank/DDBJ databases">
        <authorList>
            <person name="Varghese N."/>
            <person name="Submissions S."/>
        </authorList>
    </citation>
    <scope>NUCLEOTIDE SEQUENCE [LARGE SCALE GENOMIC DNA]</scope>
    <source>
        <strain evidence="2">Gh-48</strain>
    </source>
</reference>
<proteinExistence type="predicted"/>
<gene>
    <name evidence="1" type="ORF">SAMN05192574_11054</name>
</gene>
<sequence length="121" mass="14417">MEILLKYLSQLTILVSVIGYFGSRYFNSLAKRKEVKFTLFEARRAEATSEFLNAYFNIVEYFRSISNEEMINKSFTVTQMNDRWNPVRNALMNAFYKMSLYVEINDKSPFSEFELWCLILK</sequence>
<organism evidence="1 2">
    <name type="scientific">Mucilaginibacter gossypiicola</name>
    <dbReference type="NCBI Taxonomy" id="551995"/>
    <lineage>
        <taxon>Bacteria</taxon>
        <taxon>Pseudomonadati</taxon>
        <taxon>Bacteroidota</taxon>
        <taxon>Sphingobacteriia</taxon>
        <taxon>Sphingobacteriales</taxon>
        <taxon>Sphingobacteriaceae</taxon>
        <taxon>Mucilaginibacter</taxon>
    </lineage>
</organism>
<dbReference type="EMBL" id="FOCL01000010">
    <property type="protein sequence ID" value="SEO63272.1"/>
    <property type="molecule type" value="Genomic_DNA"/>
</dbReference>